<accession>A0A812ZPB3</accession>
<feature type="region of interest" description="Disordered" evidence="1">
    <location>
        <begin position="963"/>
        <end position="993"/>
    </location>
</feature>
<sequence>GTRQDWSGSTVCYGAPFSWTPKTIFGDELSQTTSEDFTTALSAVYADKPPQVAAQVTFAGSANADQFPTINKLAEVSDEGLSRIQPGDSRGREKGLVIVSDSTTVFMAGKRTFCDRAPDIKEMRTGNGILSHYAHVEYCPIWGASLIPPIVDKVHELVGKIIQESSRPQSLAVDVMIIWMGNELVGRRGVFVDPNVPKWRQTAENMEATGVWEEVASNVCGQIQRLAALKGRPCVNIVQLLGDAYHADYKLPPEYREAVQMFFAYARGRGLATGSLDVAVSNIPKYDGYHFREDTTHRAAFANVLAHRARCVQAEASLSSLSGFRPLSAIPYRTPDNQTIAGLRRLRAEGEAIQAKAKAAREAAAPHSGGRMLPPAEDLIGYTWDEDAILNDVLGVDDAMFGSHDAEGMVILTKADISTAHLDKLLAGLAATHGHSNKIAEEIDDNDLAVAWFWDQPREELGGAAAFKGTPILAKGEFPPRLYHRTTHDAALAILETQLTPGFGRSGKYHNYFAKATLDELGERGGVRANLKFEMVFDTSEVLEHAYLFETASEGILCREEAPGTCVLYIRDAGKNVTVWTRPDPQAEEEEEITIDAPLTAAPTTEPEPEFVIPDDSEDELVNVEVEVEAAPPAPLSGGQDLAMAEESSAADAEVPADTEEPVSADDGSADATMEPTEEVPETPPPSATSAAPAMTPGDLALVRGEVLATSLPPQPVTEFLALPAPAPGGRRRGGSSASNWKAEIRTHVDDVISNMRREAGNRGLQSLDSAALEKAKQIFRLAEKHGYTSIVDRFDNDVEYTLSSVRQGYDREFLRIEDVLVKSALPNVGRSQAQRSLGTGTFGSGSGYDRVEKMESIARLLYFDEPCGLIDVITDPPLCIMWLGVAYSVRAFIEVFLAHKVIDRIQAFNEVIWLDPNLEYSADEWLAWLRVRISYQVAAGRRTYEEKLRQAAQSREAQAAADARNAAMKGGKGMKGTGKGRSAPSHPYQRYW</sequence>
<dbReference type="AlphaFoldDB" id="A0A812ZPB3"/>
<dbReference type="EMBL" id="CAJNJA010048718">
    <property type="protein sequence ID" value="CAE7833136.1"/>
    <property type="molecule type" value="Genomic_DNA"/>
</dbReference>
<feature type="compositionally biased region" description="Low complexity" evidence="1">
    <location>
        <begin position="641"/>
        <end position="654"/>
    </location>
</feature>
<organism evidence="2 3">
    <name type="scientific">Symbiodinium necroappetens</name>
    <dbReference type="NCBI Taxonomy" id="1628268"/>
    <lineage>
        <taxon>Eukaryota</taxon>
        <taxon>Sar</taxon>
        <taxon>Alveolata</taxon>
        <taxon>Dinophyceae</taxon>
        <taxon>Suessiales</taxon>
        <taxon>Symbiodiniaceae</taxon>
        <taxon>Symbiodinium</taxon>
    </lineage>
</organism>
<gene>
    <name evidence="2" type="primary">GIP</name>
    <name evidence="2" type="ORF">SNEC2469_LOCUS24951</name>
</gene>
<feature type="non-terminal residue" evidence="2">
    <location>
        <position position="1"/>
    </location>
</feature>
<dbReference type="OrthoDB" id="423204at2759"/>
<proteinExistence type="predicted"/>
<keyword evidence="3" id="KW-1185">Reference proteome</keyword>
<evidence type="ECO:0000313" key="2">
    <source>
        <dbReference type="EMBL" id="CAE7833136.1"/>
    </source>
</evidence>
<feature type="compositionally biased region" description="Acidic residues" evidence="1">
    <location>
        <begin position="655"/>
        <end position="664"/>
    </location>
</feature>
<protein>
    <submittedName>
        <fullName evidence="2">GIP protein</fullName>
    </submittedName>
</protein>
<comment type="caution">
    <text evidence="2">The sequence shown here is derived from an EMBL/GenBank/DDBJ whole genome shotgun (WGS) entry which is preliminary data.</text>
</comment>
<feature type="compositionally biased region" description="Gly residues" evidence="1">
    <location>
        <begin position="971"/>
        <end position="980"/>
    </location>
</feature>
<feature type="region of interest" description="Disordered" evidence="1">
    <location>
        <begin position="631"/>
        <end position="692"/>
    </location>
</feature>
<evidence type="ECO:0000256" key="1">
    <source>
        <dbReference type="SAM" id="MobiDB-lite"/>
    </source>
</evidence>
<name>A0A812ZPB3_9DINO</name>
<evidence type="ECO:0000313" key="3">
    <source>
        <dbReference type="Proteomes" id="UP000601435"/>
    </source>
</evidence>
<dbReference type="Proteomes" id="UP000601435">
    <property type="component" value="Unassembled WGS sequence"/>
</dbReference>
<reference evidence="2" key="1">
    <citation type="submission" date="2021-02" db="EMBL/GenBank/DDBJ databases">
        <authorList>
            <person name="Dougan E. K."/>
            <person name="Rhodes N."/>
            <person name="Thang M."/>
            <person name="Chan C."/>
        </authorList>
    </citation>
    <scope>NUCLEOTIDE SEQUENCE</scope>
</reference>